<sequence length="519" mass="57756">MIDHAVNVSGDLEKECAVAELEFSDAWADKHLSYGATLSGCQEEDYSVKQIAAQLANYAMDSSCSAEKGWGEKVSEKVISLYNSLPKKGKPQGRSHCLGFVSHFLSFSRFRSFSLGTGTKCIGRSHLSTQGDIVNDSHAEIIARRALMRFFYSEIQRLSSILNKHGNDSGSRQLQSDDVTSCLFHLEQDGSNQGNFKLREGWQLHLYISQLPCNGSQLSGMVQRKPGRGDTTMSVSCSDKITRWNVLGVQGSLLSYFLQPVYLSTITVGQSPSVFQHIPLENHLQRSLYDRILPLSNNLTVPFQINKPLFVQLLYHPKNFSMLILLVTLTCGYSICWNKYGMHEVVLGTTGRKQGTSAKGALSPSTESSLCKKRLLEIFLTLRRDLQHKSPTKGISYRELKNDVEAYSLTSKTFKGKPPFNNWPLKPLNLEAFSILRTVEITPGAVELCSGIRINGVCSNVNHGKLMNESMVASPSDIIPSTMSRPCDISCAALAGFLDRNALSSIRQVEMWENEYRQI</sequence>
<organism evidence="2 3">
    <name type="scientific">Hevea brasiliensis</name>
    <name type="common">Para rubber tree</name>
    <name type="synonym">Siphonia brasiliensis</name>
    <dbReference type="NCBI Taxonomy" id="3981"/>
    <lineage>
        <taxon>Eukaryota</taxon>
        <taxon>Viridiplantae</taxon>
        <taxon>Streptophyta</taxon>
        <taxon>Embryophyta</taxon>
        <taxon>Tracheophyta</taxon>
        <taxon>Spermatophyta</taxon>
        <taxon>Magnoliopsida</taxon>
        <taxon>eudicotyledons</taxon>
        <taxon>Gunneridae</taxon>
        <taxon>Pentapetalae</taxon>
        <taxon>rosids</taxon>
        <taxon>fabids</taxon>
        <taxon>Malpighiales</taxon>
        <taxon>Euphorbiaceae</taxon>
        <taxon>Crotonoideae</taxon>
        <taxon>Micrandreae</taxon>
        <taxon>Hevea</taxon>
    </lineage>
</organism>
<dbReference type="GO" id="GO:0006396">
    <property type="term" value="P:RNA processing"/>
    <property type="evidence" value="ECO:0007669"/>
    <property type="project" value="InterPro"/>
</dbReference>
<dbReference type="Proteomes" id="UP000467840">
    <property type="component" value="Chromosome 15"/>
</dbReference>
<dbReference type="InterPro" id="IPR002466">
    <property type="entry name" value="A_deamin"/>
</dbReference>
<dbReference type="AlphaFoldDB" id="A0A6A6MQ23"/>
<keyword evidence="3" id="KW-1185">Reference proteome</keyword>
<dbReference type="GO" id="GO:0006382">
    <property type="term" value="P:adenosine to inosine editing"/>
    <property type="evidence" value="ECO:0007669"/>
    <property type="project" value="TreeGrafter"/>
</dbReference>
<dbReference type="EMBL" id="JAAGAX010000005">
    <property type="protein sequence ID" value="KAF2315324.1"/>
    <property type="molecule type" value="Genomic_DNA"/>
</dbReference>
<gene>
    <name evidence="2" type="ORF">GH714_038832</name>
</gene>
<feature type="domain" description="A to I editase" evidence="1">
    <location>
        <begin position="114"/>
        <end position="433"/>
    </location>
</feature>
<dbReference type="PANTHER" id="PTHR10910:SF62">
    <property type="entry name" value="AT07585P-RELATED"/>
    <property type="match status" value="1"/>
</dbReference>
<dbReference type="GO" id="GO:0005730">
    <property type="term" value="C:nucleolus"/>
    <property type="evidence" value="ECO:0007669"/>
    <property type="project" value="TreeGrafter"/>
</dbReference>
<dbReference type="GO" id="GO:0003726">
    <property type="term" value="F:double-stranded RNA adenosine deaminase activity"/>
    <property type="evidence" value="ECO:0007669"/>
    <property type="project" value="TreeGrafter"/>
</dbReference>
<protein>
    <recommendedName>
        <fullName evidence="1">A to I editase domain-containing protein</fullName>
    </recommendedName>
</protein>
<proteinExistence type="predicted"/>
<name>A0A6A6MQ23_HEVBR</name>
<dbReference type="PROSITE" id="PS50141">
    <property type="entry name" value="A_DEAMIN_EDITASE"/>
    <property type="match status" value="1"/>
</dbReference>
<accession>A0A6A6MQ23</accession>
<dbReference type="GO" id="GO:0005737">
    <property type="term" value="C:cytoplasm"/>
    <property type="evidence" value="ECO:0007669"/>
    <property type="project" value="TreeGrafter"/>
</dbReference>
<dbReference type="PANTHER" id="PTHR10910">
    <property type="entry name" value="EUKARYOTE SPECIFIC DSRNA BINDING PROTEIN"/>
    <property type="match status" value="1"/>
</dbReference>
<comment type="caution">
    <text evidence="2">The sequence shown here is derived from an EMBL/GenBank/DDBJ whole genome shotgun (WGS) entry which is preliminary data.</text>
</comment>
<evidence type="ECO:0000259" key="1">
    <source>
        <dbReference type="PROSITE" id="PS50141"/>
    </source>
</evidence>
<dbReference type="SMART" id="SM00552">
    <property type="entry name" value="ADEAMc"/>
    <property type="match status" value="1"/>
</dbReference>
<dbReference type="GO" id="GO:0003725">
    <property type="term" value="F:double-stranded RNA binding"/>
    <property type="evidence" value="ECO:0007669"/>
    <property type="project" value="TreeGrafter"/>
</dbReference>
<dbReference type="Pfam" id="PF02137">
    <property type="entry name" value="A_deamin"/>
    <property type="match status" value="2"/>
</dbReference>
<evidence type="ECO:0000313" key="3">
    <source>
        <dbReference type="Proteomes" id="UP000467840"/>
    </source>
</evidence>
<reference evidence="2 3" key="1">
    <citation type="journal article" date="2020" name="Mol. Plant">
        <title>The Chromosome-Based Rubber Tree Genome Provides New Insights into Spurge Genome Evolution and Rubber Biosynthesis.</title>
        <authorList>
            <person name="Liu J."/>
            <person name="Shi C."/>
            <person name="Shi C.C."/>
            <person name="Li W."/>
            <person name="Zhang Q.J."/>
            <person name="Zhang Y."/>
            <person name="Li K."/>
            <person name="Lu H.F."/>
            <person name="Shi C."/>
            <person name="Zhu S.T."/>
            <person name="Xiao Z.Y."/>
            <person name="Nan H."/>
            <person name="Yue Y."/>
            <person name="Zhu X.G."/>
            <person name="Wu Y."/>
            <person name="Hong X.N."/>
            <person name="Fan G.Y."/>
            <person name="Tong Y."/>
            <person name="Zhang D."/>
            <person name="Mao C.L."/>
            <person name="Liu Y.L."/>
            <person name="Hao S.J."/>
            <person name="Liu W.Q."/>
            <person name="Lv M.Q."/>
            <person name="Zhang H.B."/>
            <person name="Liu Y."/>
            <person name="Hu-Tang G.R."/>
            <person name="Wang J.P."/>
            <person name="Wang J.H."/>
            <person name="Sun Y.H."/>
            <person name="Ni S.B."/>
            <person name="Chen W.B."/>
            <person name="Zhang X.C."/>
            <person name="Jiao Y.N."/>
            <person name="Eichler E.E."/>
            <person name="Li G.H."/>
            <person name="Liu X."/>
            <person name="Gao L.Z."/>
        </authorList>
    </citation>
    <scope>NUCLEOTIDE SEQUENCE [LARGE SCALE GENOMIC DNA]</scope>
    <source>
        <strain evidence="3">cv. GT1</strain>
        <tissue evidence="2">Leaf</tissue>
    </source>
</reference>
<dbReference type="GO" id="GO:0008251">
    <property type="term" value="F:tRNA-specific adenosine deaminase activity"/>
    <property type="evidence" value="ECO:0007669"/>
    <property type="project" value="TreeGrafter"/>
</dbReference>
<evidence type="ECO:0000313" key="2">
    <source>
        <dbReference type="EMBL" id="KAF2315324.1"/>
    </source>
</evidence>